<sequence length="137" mass="14904">MWRIRHGIHPAREEEMSARPRTAVADLAGAELDYWVARARGTPAEHLYIEIVPRTDIRICVDVSGAIPARFDPSTSWAVGGPLLDTEIAAEFKALSDAEWQCEDVMTAATGRGPTHLIAAMRAYVASVYGATIEATP</sequence>
<organism evidence="1 2">
    <name type="scientific">Massilia aquatica</name>
    <dbReference type="NCBI Taxonomy" id="2609000"/>
    <lineage>
        <taxon>Bacteria</taxon>
        <taxon>Pseudomonadati</taxon>
        <taxon>Pseudomonadota</taxon>
        <taxon>Betaproteobacteria</taxon>
        <taxon>Burkholderiales</taxon>
        <taxon>Oxalobacteraceae</taxon>
        <taxon>Telluria group</taxon>
        <taxon>Massilia</taxon>
    </lineage>
</organism>
<protein>
    <submittedName>
        <fullName evidence="1">DUF2591 domain-containing protein</fullName>
    </submittedName>
</protein>
<comment type="caution">
    <text evidence="1">The sequence shown here is derived from an EMBL/GenBank/DDBJ whole genome shotgun (WGS) entry which is preliminary data.</text>
</comment>
<dbReference type="InterPro" id="IPR019701">
    <property type="entry name" value="Phage_P22_NinX"/>
</dbReference>
<dbReference type="Proteomes" id="UP000819052">
    <property type="component" value="Unassembled WGS sequence"/>
</dbReference>
<accession>A0ABX0M0B0</accession>
<gene>
    <name evidence="1" type="ORF">F1609_08010</name>
</gene>
<evidence type="ECO:0000313" key="2">
    <source>
        <dbReference type="Proteomes" id="UP000819052"/>
    </source>
</evidence>
<name>A0ABX0M0B0_9BURK</name>
<reference evidence="1 2" key="1">
    <citation type="submission" date="2019-09" db="EMBL/GenBank/DDBJ databases">
        <title>Taxonomy of Antarctic Massilia spp.: description of Massilia rubra sp. nov., Massilia aquatica sp. nov., Massilia mucilaginosa sp. nov., Massilia frigida sp. nov. isolated from streams, lakes and regoliths.</title>
        <authorList>
            <person name="Holochova P."/>
            <person name="Sedlacek I."/>
            <person name="Kralova S."/>
            <person name="Maslanova I."/>
            <person name="Busse H.-J."/>
            <person name="Stankova E."/>
            <person name="Vrbovska V."/>
            <person name="Kovarovic V."/>
            <person name="Bartak M."/>
            <person name="Svec P."/>
            <person name="Pantucek R."/>
        </authorList>
    </citation>
    <scope>NUCLEOTIDE SEQUENCE [LARGE SCALE GENOMIC DNA]</scope>
    <source>
        <strain evidence="1 2">CCM 8693</strain>
    </source>
</reference>
<dbReference type="RefSeq" id="WP_167075950.1">
    <property type="nucleotide sequence ID" value="NZ_VVIW01000003.1"/>
</dbReference>
<dbReference type="EMBL" id="VVIW01000003">
    <property type="protein sequence ID" value="NHZ40103.1"/>
    <property type="molecule type" value="Genomic_DNA"/>
</dbReference>
<dbReference type="Pfam" id="PF10765">
    <property type="entry name" value="Phage_P22_NinX"/>
    <property type="match status" value="1"/>
</dbReference>
<keyword evidence="2" id="KW-1185">Reference proteome</keyword>
<proteinExistence type="predicted"/>
<evidence type="ECO:0000313" key="1">
    <source>
        <dbReference type="EMBL" id="NHZ40103.1"/>
    </source>
</evidence>